<dbReference type="GO" id="GO:0008233">
    <property type="term" value="F:peptidase activity"/>
    <property type="evidence" value="ECO:0007669"/>
    <property type="project" value="UniProtKB-KW"/>
</dbReference>
<protein>
    <submittedName>
        <fullName evidence="1">ATP-dependent Clp protease proteolytic subunit</fullName>
    </submittedName>
</protein>
<dbReference type="Gene3D" id="3.90.226.10">
    <property type="entry name" value="2-enoyl-CoA Hydratase, Chain A, domain 1"/>
    <property type="match status" value="1"/>
</dbReference>
<gene>
    <name evidence="1" type="ORF">Pla8534_61230</name>
</gene>
<name>A0A518E2H0_9BACT</name>
<dbReference type="EMBL" id="CP036433">
    <property type="protein sequence ID" value="QDU98262.1"/>
    <property type="molecule type" value="Genomic_DNA"/>
</dbReference>
<organism evidence="1 2">
    <name type="scientific">Lignipirellula cremea</name>
    <dbReference type="NCBI Taxonomy" id="2528010"/>
    <lineage>
        <taxon>Bacteria</taxon>
        <taxon>Pseudomonadati</taxon>
        <taxon>Planctomycetota</taxon>
        <taxon>Planctomycetia</taxon>
        <taxon>Pirellulales</taxon>
        <taxon>Pirellulaceae</taxon>
        <taxon>Lignipirellula</taxon>
    </lineage>
</organism>
<sequence length="186" mass="20764">MAKKKRKDEEPEVELHEIAITGDLTDTESDITERLLDVPVGSECLLYFNSPGGNPHSALALTSLLLIRNLDATGIVTGECSSAALWPFAACRKRYVTPHSLLLFHPLKSESEQNISHMEAAEWARYLGELEEDMDRMLSDLLGLSYEKLVAWARPGRFVNGKEFADAGLAQMVELRDLARMFGVRD</sequence>
<accession>A0A518E2H0</accession>
<dbReference type="Pfam" id="PF00574">
    <property type="entry name" value="CLP_protease"/>
    <property type="match status" value="1"/>
</dbReference>
<dbReference type="OrthoDB" id="259258at2"/>
<reference evidence="1 2" key="1">
    <citation type="submission" date="2019-02" db="EMBL/GenBank/DDBJ databases">
        <title>Deep-cultivation of Planctomycetes and their phenomic and genomic characterization uncovers novel biology.</title>
        <authorList>
            <person name="Wiegand S."/>
            <person name="Jogler M."/>
            <person name="Boedeker C."/>
            <person name="Pinto D."/>
            <person name="Vollmers J."/>
            <person name="Rivas-Marin E."/>
            <person name="Kohn T."/>
            <person name="Peeters S.H."/>
            <person name="Heuer A."/>
            <person name="Rast P."/>
            <person name="Oberbeckmann S."/>
            <person name="Bunk B."/>
            <person name="Jeske O."/>
            <person name="Meyerdierks A."/>
            <person name="Storesund J.E."/>
            <person name="Kallscheuer N."/>
            <person name="Luecker S."/>
            <person name="Lage O.M."/>
            <person name="Pohl T."/>
            <person name="Merkel B.J."/>
            <person name="Hornburger P."/>
            <person name="Mueller R.-W."/>
            <person name="Bruemmer F."/>
            <person name="Labrenz M."/>
            <person name="Spormann A.M."/>
            <person name="Op den Camp H."/>
            <person name="Overmann J."/>
            <person name="Amann R."/>
            <person name="Jetten M.S.M."/>
            <person name="Mascher T."/>
            <person name="Medema M.H."/>
            <person name="Devos D.P."/>
            <person name="Kaster A.-K."/>
            <person name="Ovreas L."/>
            <person name="Rohde M."/>
            <person name="Galperin M.Y."/>
            <person name="Jogler C."/>
        </authorList>
    </citation>
    <scope>NUCLEOTIDE SEQUENCE [LARGE SCALE GENOMIC DNA]</scope>
    <source>
        <strain evidence="1 2">Pla85_3_4</strain>
    </source>
</reference>
<dbReference type="InterPro" id="IPR023562">
    <property type="entry name" value="ClpP/TepA"/>
</dbReference>
<keyword evidence="2" id="KW-1185">Reference proteome</keyword>
<dbReference type="Proteomes" id="UP000317648">
    <property type="component" value="Chromosome"/>
</dbReference>
<evidence type="ECO:0000313" key="2">
    <source>
        <dbReference type="Proteomes" id="UP000317648"/>
    </source>
</evidence>
<dbReference type="GO" id="GO:0006508">
    <property type="term" value="P:proteolysis"/>
    <property type="evidence" value="ECO:0007669"/>
    <property type="project" value="UniProtKB-KW"/>
</dbReference>
<dbReference type="SUPFAM" id="SSF52096">
    <property type="entry name" value="ClpP/crotonase"/>
    <property type="match status" value="1"/>
</dbReference>
<dbReference type="KEGG" id="lcre:Pla8534_61230"/>
<keyword evidence="1" id="KW-0645">Protease</keyword>
<dbReference type="RefSeq" id="WP_145057379.1">
    <property type="nucleotide sequence ID" value="NZ_CP036433.1"/>
</dbReference>
<keyword evidence="1" id="KW-0378">Hydrolase</keyword>
<proteinExistence type="predicted"/>
<dbReference type="AlphaFoldDB" id="A0A518E2H0"/>
<dbReference type="InterPro" id="IPR029045">
    <property type="entry name" value="ClpP/crotonase-like_dom_sf"/>
</dbReference>
<evidence type="ECO:0000313" key="1">
    <source>
        <dbReference type="EMBL" id="QDU98262.1"/>
    </source>
</evidence>